<keyword evidence="5 7" id="KW-0472">Membrane</keyword>
<feature type="transmembrane region" description="Helical" evidence="7">
    <location>
        <begin position="475"/>
        <end position="499"/>
    </location>
</feature>
<reference evidence="9 10" key="1">
    <citation type="submission" date="2015-06" db="EMBL/GenBank/DDBJ databases">
        <title>Draft genome of the ant-associated black yeast Phialophora attae CBS 131958.</title>
        <authorList>
            <person name="Moreno L.F."/>
            <person name="Stielow B.J."/>
            <person name="de Hoog S."/>
            <person name="Vicente V.A."/>
            <person name="Weiss V.A."/>
            <person name="de Vries M."/>
            <person name="Cruz L.M."/>
            <person name="Souza E.M."/>
        </authorList>
    </citation>
    <scope>NUCLEOTIDE SEQUENCE [LARGE SCALE GENOMIC DNA]</scope>
    <source>
        <strain evidence="9 10">CBS 131958</strain>
    </source>
</reference>
<evidence type="ECO:0000313" key="10">
    <source>
        <dbReference type="Proteomes" id="UP000038010"/>
    </source>
</evidence>
<evidence type="ECO:0000256" key="1">
    <source>
        <dbReference type="ARBA" id="ARBA00004651"/>
    </source>
</evidence>
<dbReference type="Gene3D" id="1.20.1250.20">
    <property type="entry name" value="MFS general substrate transporter like domains"/>
    <property type="match status" value="1"/>
</dbReference>
<feature type="domain" description="Major facilitator superfamily (MFS) profile" evidence="8">
    <location>
        <begin position="84"/>
        <end position="530"/>
    </location>
</feature>
<dbReference type="PANTHER" id="PTHR23502">
    <property type="entry name" value="MAJOR FACILITATOR SUPERFAMILY"/>
    <property type="match status" value="1"/>
</dbReference>
<feature type="region of interest" description="Disordered" evidence="6">
    <location>
        <begin position="1"/>
        <end position="20"/>
    </location>
</feature>
<gene>
    <name evidence="9" type="ORF">AB675_3216</name>
</gene>
<feature type="transmembrane region" description="Helical" evidence="7">
    <location>
        <begin position="505"/>
        <end position="526"/>
    </location>
</feature>
<evidence type="ECO:0000256" key="5">
    <source>
        <dbReference type="ARBA" id="ARBA00023136"/>
    </source>
</evidence>
<dbReference type="GO" id="GO:0022857">
    <property type="term" value="F:transmembrane transporter activity"/>
    <property type="evidence" value="ECO:0007669"/>
    <property type="project" value="InterPro"/>
</dbReference>
<feature type="transmembrane region" description="Helical" evidence="7">
    <location>
        <begin position="238"/>
        <end position="258"/>
    </location>
</feature>
<dbReference type="PROSITE" id="PS50850">
    <property type="entry name" value="MFS"/>
    <property type="match status" value="1"/>
</dbReference>
<evidence type="ECO:0000256" key="3">
    <source>
        <dbReference type="ARBA" id="ARBA00022692"/>
    </source>
</evidence>
<evidence type="ECO:0000256" key="6">
    <source>
        <dbReference type="SAM" id="MobiDB-lite"/>
    </source>
</evidence>
<dbReference type="Proteomes" id="UP000038010">
    <property type="component" value="Unassembled WGS sequence"/>
</dbReference>
<feature type="transmembrane region" description="Helical" evidence="7">
    <location>
        <begin position="374"/>
        <end position="391"/>
    </location>
</feature>
<dbReference type="PANTHER" id="PTHR23502:SF134">
    <property type="entry name" value="MAJOR FACILITATOR SUPERFAMILY (MFS) PROFILE DOMAIN-CONTAINING PROTEIN-RELATED"/>
    <property type="match status" value="1"/>
</dbReference>
<dbReference type="GO" id="GO:0005886">
    <property type="term" value="C:plasma membrane"/>
    <property type="evidence" value="ECO:0007669"/>
    <property type="project" value="UniProtKB-SubCell"/>
</dbReference>
<dbReference type="RefSeq" id="XP_017997930.1">
    <property type="nucleotide sequence ID" value="XM_018143248.1"/>
</dbReference>
<dbReference type="OrthoDB" id="6770063at2759"/>
<keyword evidence="4 7" id="KW-1133">Transmembrane helix</keyword>
<dbReference type="STRING" id="1664694.A0A0N1NZ87"/>
<evidence type="ECO:0000313" key="9">
    <source>
        <dbReference type="EMBL" id="KPI37967.1"/>
    </source>
</evidence>
<dbReference type="InterPro" id="IPR011701">
    <property type="entry name" value="MFS"/>
</dbReference>
<evidence type="ECO:0000256" key="4">
    <source>
        <dbReference type="ARBA" id="ARBA00022989"/>
    </source>
</evidence>
<feature type="transmembrane region" description="Helical" evidence="7">
    <location>
        <begin position="178"/>
        <end position="197"/>
    </location>
</feature>
<feature type="transmembrane region" description="Helical" evidence="7">
    <location>
        <begin position="412"/>
        <end position="431"/>
    </location>
</feature>
<evidence type="ECO:0000256" key="7">
    <source>
        <dbReference type="SAM" id="Phobius"/>
    </source>
</evidence>
<dbReference type="VEuPathDB" id="FungiDB:AB675_3216"/>
<dbReference type="GeneID" id="28735127"/>
<dbReference type="Pfam" id="PF07690">
    <property type="entry name" value="MFS_1"/>
    <property type="match status" value="1"/>
</dbReference>
<feature type="transmembrane region" description="Helical" evidence="7">
    <location>
        <begin position="83"/>
        <end position="103"/>
    </location>
</feature>
<accession>A0A0N1NZ87</accession>
<keyword evidence="10" id="KW-1185">Reference proteome</keyword>
<comment type="similarity">
    <text evidence="2">Belongs to the major facilitator superfamily.</text>
</comment>
<keyword evidence="3 7" id="KW-0812">Transmembrane</keyword>
<dbReference type="FunFam" id="1.20.1250.20:FF:000082">
    <property type="entry name" value="MFS multidrug transporter, putative"/>
    <property type="match status" value="1"/>
</dbReference>
<organism evidence="9 10">
    <name type="scientific">Cyphellophora attinorum</name>
    <dbReference type="NCBI Taxonomy" id="1664694"/>
    <lineage>
        <taxon>Eukaryota</taxon>
        <taxon>Fungi</taxon>
        <taxon>Dikarya</taxon>
        <taxon>Ascomycota</taxon>
        <taxon>Pezizomycotina</taxon>
        <taxon>Eurotiomycetes</taxon>
        <taxon>Chaetothyriomycetidae</taxon>
        <taxon>Chaetothyriales</taxon>
        <taxon>Cyphellophoraceae</taxon>
        <taxon>Cyphellophora</taxon>
    </lineage>
</organism>
<dbReference type="SUPFAM" id="SSF103473">
    <property type="entry name" value="MFS general substrate transporter"/>
    <property type="match status" value="1"/>
</dbReference>
<dbReference type="InterPro" id="IPR036259">
    <property type="entry name" value="MFS_trans_sf"/>
</dbReference>
<feature type="transmembrane region" description="Helical" evidence="7">
    <location>
        <begin position="115"/>
        <end position="138"/>
    </location>
</feature>
<dbReference type="EMBL" id="LFJN01000021">
    <property type="protein sequence ID" value="KPI37967.1"/>
    <property type="molecule type" value="Genomic_DNA"/>
</dbReference>
<feature type="transmembrane region" description="Helical" evidence="7">
    <location>
        <begin position="437"/>
        <end position="463"/>
    </location>
</feature>
<proteinExistence type="inferred from homology"/>
<feature type="transmembrane region" description="Helical" evidence="7">
    <location>
        <begin position="335"/>
        <end position="354"/>
    </location>
</feature>
<name>A0A0N1NZ87_9EURO</name>
<protein>
    <submittedName>
        <fullName evidence="9">Fluconazole resistance protein 1</fullName>
    </submittedName>
</protein>
<comment type="subcellular location">
    <subcellularLocation>
        <location evidence="1">Cell membrane</location>
        <topology evidence="1">Multi-pass membrane protein</topology>
    </subcellularLocation>
</comment>
<feature type="transmembrane region" description="Helical" evidence="7">
    <location>
        <begin position="150"/>
        <end position="172"/>
    </location>
</feature>
<dbReference type="InterPro" id="IPR020846">
    <property type="entry name" value="MFS_dom"/>
</dbReference>
<evidence type="ECO:0000259" key="8">
    <source>
        <dbReference type="PROSITE" id="PS50850"/>
    </source>
</evidence>
<comment type="caution">
    <text evidence="9">The sequence shown here is derived from an EMBL/GenBank/DDBJ whole genome shotgun (WGS) entry which is preliminary data.</text>
</comment>
<feature type="transmembrane region" description="Helical" evidence="7">
    <location>
        <begin position="209"/>
        <end position="232"/>
    </location>
</feature>
<evidence type="ECO:0000256" key="2">
    <source>
        <dbReference type="ARBA" id="ARBA00008335"/>
    </source>
</evidence>
<dbReference type="AlphaFoldDB" id="A0A0N1NZ87"/>
<sequence length="546" mass="60070">MAEDESVPAPEVVALPSEKNEDVSNGDEIVRWSDGIEYRQMAFDSHIPVITVQQPGSMIDIPPCPDLSRYQSPYQWSATRKNLMTYLACSVNGVAAYASGSYASPEDQLRQKWGVSHAVFMLGITVFTIGFGVAPMILAPFSEINGRRPVFVLTGILFVAMQAACALTPTFSGMLVCRFLMGVGGSTFSTMVGGILADMWSSKERNTPMVLFTGATLFGTGLGPLVSGVIAQRLLWRWVFYVQIISSGLIVGLVAAFFSETRGSTILEQKAKAINQWYDKLDALGVYLQDDRPTSDSQHPYHRIRYTTNNPKPSVFKMIGHSLYRPMHMLVTEPVVMSFSAWISFAWAILYLQFGSVPLIFSTSYNFSLEQTGYVFTSQCVAAIISTVLHIRQEPFMLKYYPSKMTTPEGRLLPTCIMATFLPISLFWLGWTCFPSIHWILPTIAVGIATMGIFSIFLAVFNYTADAYGPYTSSALAASGVCRNLLGGAFPLVVHPLYLNLGFQAASSLLGAVAVVLTLVPVVLVWKGPRIRERSRIAKEFVGKEG</sequence>
<dbReference type="CDD" id="cd17323">
    <property type="entry name" value="MFS_Tpo1_MDR_like"/>
    <property type="match status" value="1"/>
</dbReference>